<keyword evidence="4 8" id="KW-0648">Protein biosynthesis</keyword>
<proteinExistence type="inferred from homology"/>
<dbReference type="GO" id="GO:0003743">
    <property type="term" value="F:translation initiation factor activity"/>
    <property type="evidence" value="ECO:0007669"/>
    <property type="project" value="UniProtKB-UniRule"/>
</dbReference>
<keyword evidence="5 8" id="KW-0175">Coiled coil</keyword>
<dbReference type="GO" id="GO:0005852">
    <property type="term" value="C:eukaryotic translation initiation factor 3 complex"/>
    <property type="evidence" value="ECO:0007669"/>
    <property type="project" value="UniProtKB-UniRule"/>
</dbReference>
<feature type="signal peptide" evidence="10">
    <location>
        <begin position="1"/>
        <end position="25"/>
    </location>
</feature>
<dbReference type="Proteomes" id="UP001228049">
    <property type="component" value="Unassembled WGS sequence"/>
</dbReference>
<evidence type="ECO:0000256" key="1">
    <source>
        <dbReference type="ARBA" id="ARBA00022490"/>
    </source>
</evidence>
<feature type="domain" description="Stereocilin LRR" evidence="11">
    <location>
        <begin position="948"/>
        <end position="1342"/>
    </location>
</feature>
<dbReference type="PANTHER" id="PTHR23412">
    <property type="entry name" value="STEREOCILIN RELATED"/>
    <property type="match status" value="1"/>
</dbReference>
<evidence type="ECO:0000313" key="13">
    <source>
        <dbReference type="Proteomes" id="UP001228049"/>
    </source>
</evidence>
<protein>
    <recommendedName>
        <fullName evidence="8">Eukaryotic translation initiation factor 3 subunit J</fullName>
        <shortName evidence="8">eIF3j</shortName>
    </recommendedName>
    <alternativeName>
        <fullName evidence="8">Eukaryotic translation initiation factor 3 subunit 1</fullName>
    </alternativeName>
    <alternativeName>
        <fullName evidence="8">eIF-3-alpha</fullName>
    </alternativeName>
    <alternativeName>
        <fullName evidence="8">eIF3 p35</fullName>
    </alternativeName>
</protein>
<dbReference type="FunFam" id="1.10.246.60:FF:000001">
    <property type="entry name" value="Eukaryotic translation initiation factor 3 subunit J"/>
    <property type="match status" value="1"/>
</dbReference>
<evidence type="ECO:0000256" key="5">
    <source>
        <dbReference type="ARBA" id="ARBA00023054"/>
    </source>
</evidence>
<sequence length="2296" mass="255618">MWSTPAACMLCILFGIICDVQQVFSQPKLIQRQSDQTPDEDTKLEEDIRKVINQIHSLSSENANARSLGVSLMGEGFDLNEYYGALSNLLSVFQPLLGEQFMDDLPKMLVCLLSGKKDCGLQAELTKTVTLELGKPLLTFVSSLRSQTCSPLSSDGESNSFMGAYIRMGETTTAALNGFQQTFINILSSVPLSGNLISSVSGLVDAAVTYVSKSMASLLKIPMDYIKIALQFGIRIPSLDGTEVCEQGDLKQLILWGINNNVTWSFGTSIIEILMEIFLAPEQSLCTYPGSECENPPSVSFQRSASETNDNTNNNQEVLLKCDRHNLARLNDTLCADILTGSRAGSASVLTFCQALSSLSPTQIEQVWSNTCYVIQTLASPLLSRSLDCSFGEAQPPPAASPPSETALLSPSAPHRVVRDASNLKLLACNFDNWLENGMVDAVLVSLCSDNEREAFVKQVCNNALLMRKLLSDKMNIWLYGYCANSSAEPGYLVSQFCVYESWIEQSSVLVDPPLLEFCFSLDRPRLTQIICEHTGFFMFLFSNPDNGPFMPNCTSLPPASQFPEMGPLMLDSCRYSEWHDVMQITIDVLSQCILQDNIAFTREVCSNKTFLNSLLRNKENAWLEAHCNSSLTVLPTEPTEIFGWCEYQTWGEREVDDSVIGLCWQHDQLAFRENVCCKASVLKKLLKNVQNQWLTSSCTDIKEMEEITVCPQMCRYSEWTRPIIVDMTVLALCAEIDKLNFTSKVCTNATILQNLLANQDNTWLIQHCANHSVTGIAPGTVLPGFNLAEQCLYASWSTSLPDAALLTLCWEQDQTSFVSSICPNAGLLFLLSREPSSVWVGRMCITYTNYTTPKNNSSTTAPPTFCLAKSLVNQFNWSCSADFTSACQPGASQNMALQIMLRCWVESLRYRVEGLMTPPVATVLEQAVSTAVVILLALEEVQNTSLYVNKNIRLSVLTSVGHYLERETNFDKKRVLLQCFGTVLTSLMQTARDVSSNELLVIKEYFSIPLSSLSSVLSSAHITTIRLILQYYSRNKDTLQLPKKYLSTMVSVLFQTHLVKDGSLFPDLAALLAAASPADIQALPSLQNNINVRETINRDLKIMTLDQRQAFGSWYSKVMPASYIIRSHQSLIRDTGNLIAYLPFHNFQHLASAQLLDGLDVLQRNPLTPLKQEFIAHKVIGTYRNLTAQDFIRLGNLSCMADPEDLLVYKDTEAFSVIRDIVMNCTRDSTGLPSHLISSVLLNNAELKVPSLLSPDRLAELSNLLPSLGVSFLQGVTPSQLLSALPAISAVPFSPAQASIIVEKLSSTTSLTDPGQLQKLGSLIVGIKTETFLTLTSDKLLTSLPDMAHTHQASARHRLMLSPQNYGNVWKNLTFSLWGFPEVVGWQDDVEPLLYCTPLLSVMPRTRLLVNNLTTASSKPWNTQQAKAIFKEVLDTRPNVIKQDFLSLGTLGQGVSCKVLQERFRADSSPSSVRKILTSLRQQPGLLHTSLKKCVIEVLYQFEFFSELLKDLGAEIALSMPVSTIKKFPTDMMETLRKIIVQEPRHFLLLSRTKQDLLVDKMVQRMGMYTGVFTEEEFRSLGIMAPFVVDEVLIQLDRSFFIENLDFLQGLCYSSSKMDIMARILQEPAAFGPVNNWNQTTLSQVDRFLFFLPENKLQEISLAVMTVGRIEKLFMSQRQWERGDVGIDCFNENERKRFFEKQQFVLQFFLGFLKINPDSPTPMVPTCEILHTTSPSVWTSNSLTSMSPSAFSNCLELMGQDTFLASYQRSQVLKRVKQIYGPVSSFSQSVISQLGGITIELTLEELSSLRLTERTSIAALGSVSAWSNRQLSALFTTVLNSTKQSPSHLDSSTLVAMGYILCGAKTTEINSFNAVEFSKAVLWLGQLRLSCSEEQLLALVGLLAHSLAFGPMSAWGTDIFIEIGVLAAGLPDMAMSALVKEQIEGMTPAAVTMIPPDKFAVVFHQRQIEDRSGSGADTVGDRPVDFRGKSGALALVHSPLCLSLGLLMLLISHEEAQGSSQVTGSVTSRRWELFVNQRAAALTDCEPVKHNQHSQHDAETFEPEEPNKKAAVVDKWEGEDDEDDVKDNWDDDEEEKEKRAAMKKEAKVSEKKKLSEKIKEKENRLRKKEEEKMKELEENEEELSPEELLADKLRVKKLQEEADLELAKDAFGVSSTASSVTGLDAMCPSSKEDFTEFENKLKEKISQFETSVHYSSFLDSLFRELCISLEIEDLKKVSNSLTALLSEKQKQEKQNKGKKKKKGVVAGGGLKAQLRDDMEYGEFDGGYAQDYEDFM</sequence>
<feature type="region of interest" description="Disordered" evidence="9">
    <location>
        <begin position="2046"/>
        <end position="2144"/>
    </location>
</feature>
<dbReference type="GO" id="GO:0033290">
    <property type="term" value="C:eukaryotic 48S preinitiation complex"/>
    <property type="evidence" value="ECO:0007669"/>
    <property type="project" value="UniProtKB-UniRule"/>
</dbReference>
<dbReference type="HAMAP" id="MF_03009">
    <property type="entry name" value="eIF3j"/>
    <property type="match status" value="1"/>
</dbReference>
<keyword evidence="1 8" id="KW-0963">Cytoplasm</keyword>
<evidence type="ECO:0000259" key="11">
    <source>
        <dbReference type="Pfam" id="PF21058"/>
    </source>
</evidence>
<keyword evidence="6" id="KW-0325">Glycoprotein</keyword>
<dbReference type="EMBL" id="JASDAP010000015">
    <property type="protein sequence ID" value="KAK1891940.1"/>
    <property type="molecule type" value="Genomic_DNA"/>
</dbReference>
<dbReference type="PANTHER" id="PTHR23412:SF19">
    <property type="entry name" value="STEREOCILIN 1"/>
    <property type="match status" value="1"/>
</dbReference>
<gene>
    <name evidence="8" type="primary">EIF3J</name>
    <name evidence="8" type="synonym">EIF3S1</name>
    <name evidence="12" type="ORF">KUDE01_010764</name>
</gene>
<dbReference type="InterPro" id="IPR023194">
    <property type="entry name" value="eIF3-like_dom_sf"/>
</dbReference>
<dbReference type="InterPro" id="IPR013906">
    <property type="entry name" value="eIF3j"/>
</dbReference>
<feature type="chain" id="PRO_5042116004" description="Eukaryotic translation initiation factor 3 subunit J" evidence="10">
    <location>
        <begin position="26"/>
        <end position="2296"/>
    </location>
</feature>
<dbReference type="GO" id="GO:0016282">
    <property type="term" value="C:eukaryotic 43S preinitiation complex"/>
    <property type="evidence" value="ECO:0007669"/>
    <property type="project" value="UniProtKB-UniRule"/>
</dbReference>
<evidence type="ECO:0000256" key="8">
    <source>
        <dbReference type="HAMAP-Rule" id="MF_03009"/>
    </source>
</evidence>
<evidence type="ECO:0000256" key="3">
    <source>
        <dbReference type="ARBA" id="ARBA00022729"/>
    </source>
</evidence>
<comment type="similarity">
    <text evidence="8">Belongs to the eIF-3 subunit J family.</text>
</comment>
<dbReference type="GO" id="GO:0001732">
    <property type="term" value="P:formation of cytoplasmic translation initiation complex"/>
    <property type="evidence" value="ECO:0007669"/>
    <property type="project" value="UniProtKB-UniRule"/>
</dbReference>
<evidence type="ECO:0000256" key="9">
    <source>
        <dbReference type="SAM" id="MobiDB-lite"/>
    </source>
</evidence>
<dbReference type="GO" id="GO:0007160">
    <property type="term" value="P:cell-matrix adhesion"/>
    <property type="evidence" value="ECO:0007669"/>
    <property type="project" value="TreeGrafter"/>
</dbReference>
<accession>A0AAD9BX42</accession>
<comment type="subcellular location">
    <subcellularLocation>
        <location evidence="8">Cytoplasm</location>
    </subcellularLocation>
</comment>
<dbReference type="Pfam" id="PF08597">
    <property type="entry name" value="eIF3_subunit"/>
    <property type="match status" value="1"/>
</dbReference>
<name>A0AAD9BX42_DISEL</name>
<comment type="caution">
    <text evidence="12">The sequence shown here is derived from an EMBL/GenBank/DDBJ whole genome shotgun (WGS) entry which is preliminary data.</text>
</comment>
<reference evidence="12" key="1">
    <citation type="submission" date="2023-04" db="EMBL/GenBank/DDBJ databases">
        <title>Chromosome-level genome of Chaenocephalus aceratus.</title>
        <authorList>
            <person name="Park H."/>
        </authorList>
    </citation>
    <scope>NUCLEOTIDE SEQUENCE</scope>
    <source>
        <strain evidence="12">DE</strain>
        <tissue evidence="12">Muscle</tissue>
    </source>
</reference>
<keyword evidence="13" id="KW-1185">Reference proteome</keyword>
<evidence type="ECO:0000256" key="4">
    <source>
        <dbReference type="ARBA" id="ARBA00022917"/>
    </source>
</evidence>
<feature type="compositionally biased region" description="Basic and acidic residues" evidence="9">
    <location>
        <begin position="2097"/>
        <end position="2137"/>
    </location>
</feature>
<feature type="compositionally biased region" description="Acidic residues" evidence="9">
    <location>
        <begin position="2078"/>
        <end position="2096"/>
    </location>
</feature>
<dbReference type="InterPro" id="IPR026664">
    <property type="entry name" value="Stereocilin-rel"/>
</dbReference>
<comment type="subunit">
    <text evidence="7">Component of the eukaryotic translation initiation factor 3 (eIF-3) complex, which is composed of 13 subunits: EIF3A, EIF3B, EIF3C, EIF3D, EIF3E, EIF3F, EIF3G, EIF3H, EIF3I, EIF3J, EIF3K, EIF3L and EIF3M. The eIF-3 complex appears to include 3 stable modules: module A is composed of EIF3A, EIF3B, EIF3G and EIF3I; module B is composed of EIF3F, EIF3H, and EIF3M; and module C is composed of EIF3C, EIF3D, EIF3E, EIF3K and EIF3L. EIF3C of module C binds EIF3B of module A and EIF3H of module B, thereby linking the three modules. EIF3J is a labile subunit that binds to the eIF-3 complex via EIF3B. The eIF-3 complex interacts with RPS6KB1 under conditions of nutrient depletion. Mitogenic stimulation leads to binding and activation of a complex composed of MTOR and RPTOR, leading to phosphorylation and release of RPS6KB1 and binding of EIF4B to eIF-3.</text>
</comment>
<dbReference type="Pfam" id="PF21058">
    <property type="entry name" value="Stereocilin"/>
    <property type="match status" value="1"/>
</dbReference>
<evidence type="ECO:0000256" key="10">
    <source>
        <dbReference type="SAM" id="SignalP"/>
    </source>
</evidence>
<dbReference type="GO" id="GO:0009986">
    <property type="term" value="C:cell surface"/>
    <property type="evidence" value="ECO:0007669"/>
    <property type="project" value="TreeGrafter"/>
</dbReference>
<keyword evidence="2 8" id="KW-0396">Initiation factor</keyword>
<evidence type="ECO:0000256" key="6">
    <source>
        <dbReference type="ARBA" id="ARBA00023180"/>
    </source>
</evidence>
<evidence type="ECO:0000256" key="2">
    <source>
        <dbReference type="ARBA" id="ARBA00022540"/>
    </source>
</evidence>
<dbReference type="InterPro" id="IPR048992">
    <property type="entry name" value="Stereocilin_LRR"/>
</dbReference>
<evidence type="ECO:0000256" key="7">
    <source>
        <dbReference type="ARBA" id="ARBA00065260"/>
    </source>
</evidence>
<feature type="coiled-coil region" evidence="8">
    <location>
        <begin position="2232"/>
        <end position="2262"/>
    </location>
</feature>
<organism evidence="12 13">
    <name type="scientific">Dissostichus eleginoides</name>
    <name type="common">Patagonian toothfish</name>
    <name type="synonym">Dissostichus amissus</name>
    <dbReference type="NCBI Taxonomy" id="100907"/>
    <lineage>
        <taxon>Eukaryota</taxon>
        <taxon>Metazoa</taxon>
        <taxon>Chordata</taxon>
        <taxon>Craniata</taxon>
        <taxon>Vertebrata</taxon>
        <taxon>Euteleostomi</taxon>
        <taxon>Actinopterygii</taxon>
        <taxon>Neopterygii</taxon>
        <taxon>Teleostei</taxon>
        <taxon>Neoteleostei</taxon>
        <taxon>Acanthomorphata</taxon>
        <taxon>Eupercaria</taxon>
        <taxon>Perciformes</taxon>
        <taxon>Notothenioidei</taxon>
        <taxon>Nototheniidae</taxon>
        <taxon>Dissostichus</taxon>
    </lineage>
</organism>
<keyword evidence="3 10" id="KW-0732">Signal</keyword>
<evidence type="ECO:0000313" key="12">
    <source>
        <dbReference type="EMBL" id="KAK1891940.1"/>
    </source>
</evidence>
<feature type="compositionally biased region" description="Basic and acidic residues" evidence="9">
    <location>
        <begin position="2047"/>
        <end position="2077"/>
    </location>
</feature>
<dbReference type="Gene3D" id="1.10.246.60">
    <property type="entry name" value="Eukaryotic translation initiation factor 3 like domains"/>
    <property type="match status" value="1"/>
</dbReference>
<comment type="function">
    <text evidence="8">Component of the eukaryotic translation initiation factor 3 (eIF-3) complex, which is involved in protein synthesis of a specialized repertoire of mRNAs and, together with other initiation factors, stimulates binding of mRNA and methionyl-tRNAi to the 40S ribosome. The eIF-3 complex specifically targets and initiates translation of a subset of mRNAs involved in cell proliferation.</text>
</comment>